<gene>
    <name evidence="2" type="primary">Dper\GL16843</name>
    <name evidence="2" type="ORF">Dper_GL16843</name>
</gene>
<proteinExistence type="predicted"/>
<sequence length="316" mass="35114">MADNTARDAAGLESSLDFSIVQQNENENAEGYTQITGSSNDLSLLQNVSTSTTIGGGGGRGKGRLDSLKENLSKQQERLMALRERAQRRPSKSESMESLKTLGQKLTVLKARSGGIAVSDASTPLATPTKEKKDDSLNISLLQPSGSEKVLMLTQRTEQNRALLEQRKRDMAKSLLSVRSGLSQSYSHSHSHTNADLGSSMTDLRQAMAPEANAPVSRHRSALDLQQQQQQADEMDENRMKLLKNRMKITELKQSRQEQEMLELRQELARRASLIEQLELSGAELQRTLTRRDEELEQMRADVVLESKQLARTGVL</sequence>
<keyword evidence="3" id="KW-1185">Reference proteome</keyword>
<name>B4GI05_DROPE</name>
<evidence type="ECO:0000256" key="1">
    <source>
        <dbReference type="SAM" id="Coils"/>
    </source>
</evidence>
<feature type="coiled-coil region" evidence="1">
    <location>
        <begin position="225"/>
        <end position="267"/>
    </location>
</feature>
<evidence type="ECO:0000313" key="2">
    <source>
        <dbReference type="EMBL" id="EDW36125.1"/>
    </source>
</evidence>
<organism evidence="3">
    <name type="scientific">Drosophila persimilis</name>
    <name type="common">Fruit fly</name>
    <dbReference type="NCBI Taxonomy" id="7234"/>
    <lineage>
        <taxon>Eukaryota</taxon>
        <taxon>Metazoa</taxon>
        <taxon>Ecdysozoa</taxon>
        <taxon>Arthropoda</taxon>
        <taxon>Hexapoda</taxon>
        <taxon>Insecta</taxon>
        <taxon>Pterygota</taxon>
        <taxon>Neoptera</taxon>
        <taxon>Endopterygota</taxon>
        <taxon>Diptera</taxon>
        <taxon>Brachycera</taxon>
        <taxon>Muscomorpha</taxon>
        <taxon>Ephydroidea</taxon>
        <taxon>Drosophilidae</taxon>
        <taxon>Drosophila</taxon>
        <taxon>Sophophora</taxon>
    </lineage>
</organism>
<dbReference type="HOGENOM" id="CLU_880735_0_0_1"/>
<evidence type="ECO:0000313" key="3">
    <source>
        <dbReference type="Proteomes" id="UP000008744"/>
    </source>
</evidence>
<dbReference type="AlphaFoldDB" id="B4GI05"/>
<dbReference type="EMBL" id="CH479183">
    <property type="protein sequence ID" value="EDW36125.1"/>
    <property type="molecule type" value="Genomic_DNA"/>
</dbReference>
<protein>
    <submittedName>
        <fullName evidence="2">GL16843</fullName>
    </submittedName>
</protein>
<dbReference type="STRING" id="7234.B4GI05"/>
<keyword evidence="1" id="KW-0175">Coiled coil</keyword>
<dbReference type="OrthoDB" id="2441647at2759"/>
<dbReference type="Proteomes" id="UP000008744">
    <property type="component" value="Unassembled WGS sequence"/>
</dbReference>
<dbReference type="SMR" id="B4GI05"/>
<accession>B4GI05</accession>
<reference evidence="2 3" key="1">
    <citation type="journal article" date="2007" name="Nature">
        <title>Evolution of genes and genomes on the Drosophila phylogeny.</title>
        <authorList>
            <consortium name="Drosophila 12 Genomes Consortium"/>
            <person name="Clark A.G."/>
            <person name="Eisen M.B."/>
            <person name="Smith D.R."/>
            <person name="Bergman C.M."/>
            <person name="Oliver B."/>
            <person name="Markow T.A."/>
            <person name="Kaufman T.C."/>
            <person name="Kellis M."/>
            <person name="Gelbart W."/>
            <person name="Iyer V.N."/>
            <person name="Pollard D.A."/>
            <person name="Sackton T.B."/>
            <person name="Larracuente A.M."/>
            <person name="Singh N.D."/>
            <person name="Abad J.P."/>
            <person name="Abt D.N."/>
            <person name="Adryan B."/>
            <person name="Aguade M."/>
            <person name="Akashi H."/>
            <person name="Anderson W.W."/>
            <person name="Aquadro C.F."/>
            <person name="Ardell D.H."/>
            <person name="Arguello R."/>
            <person name="Artieri C.G."/>
            <person name="Barbash D.A."/>
            <person name="Barker D."/>
            <person name="Barsanti P."/>
            <person name="Batterham P."/>
            <person name="Batzoglou S."/>
            <person name="Begun D."/>
            <person name="Bhutkar A."/>
            <person name="Blanco E."/>
            <person name="Bosak S.A."/>
            <person name="Bradley R.K."/>
            <person name="Brand A.D."/>
            <person name="Brent M.R."/>
            <person name="Brooks A.N."/>
            <person name="Brown R.H."/>
            <person name="Butlin R.K."/>
            <person name="Caggese C."/>
            <person name="Calvi B.R."/>
            <person name="Bernardo de Carvalho A."/>
            <person name="Caspi A."/>
            <person name="Castrezana S."/>
            <person name="Celniker S.E."/>
            <person name="Chang J.L."/>
            <person name="Chapple C."/>
            <person name="Chatterji S."/>
            <person name="Chinwalla A."/>
            <person name="Civetta A."/>
            <person name="Clifton S.W."/>
            <person name="Comeron J.M."/>
            <person name="Costello J.C."/>
            <person name="Coyne J.A."/>
            <person name="Daub J."/>
            <person name="David R.G."/>
            <person name="Delcher A.L."/>
            <person name="Delehaunty K."/>
            <person name="Do C.B."/>
            <person name="Ebling H."/>
            <person name="Edwards K."/>
            <person name="Eickbush T."/>
            <person name="Evans J.D."/>
            <person name="Filipski A."/>
            <person name="Findeiss S."/>
            <person name="Freyhult E."/>
            <person name="Fulton L."/>
            <person name="Fulton R."/>
            <person name="Garcia A.C."/>
            <person name="Gardiner A."/>
            <person name="Garfield D.A."/>
            <person name="Garvin B.E."/>
            <person name="Gibson G."/>
            <person name="Gilbert D."/>
            <person name="Gnerre S."/>
            <person name="Godfrey J."/>
            <person name="Good R."/>
            <person name="Gotea V."/>
            <person name="Gravely B."/>
            <person name="Greenberg A.J."/>
            <person name="Griffiths-Jones S."/>
            <person name="Gross S."/>
            <person name="Guigo R."/>
            <person name="Gustafson E.A."/>
            <person name="Haerty W."/>
            <person name="Hahn M.W."/>
            <person name="Halligan D.L."/>
            <person name="Halpern A.L."/>
            <person name="Halter G.M."/>
            <person name="Han M.V."/>
            <person name="Heger A."/>
            <person name="Hillier L."/>
            <person name="Hinrichs A.S."/>
            <person name="Holmes I."/>
            <person name="Hoskins R.A."/>
            <person name="Hubisz M.J."/>
            <person name="Hultmark D."/>
            <person name="Huntley M.A."/>
            <person name="Jaffe D.B."/>
            <person name="Jagadeeshan S."/>
            <person name="Jeck W.R."/>
            <person name="Johnson J."/>
            <person name="Jones C.D."/>
            <person name="Jordan W.C."/>
            <person name="Karpen G.H."/>
            <person name="Kataoka E."/>
            <person name="Keightley P.D."/>
            <person name="Kheradpour P."/>
            <person name="Kirkness E.F."/>
            <person name="Koerich L.B."/>
            <person name="Kristiansen K."/>
            <person name="Kudrna D."/>
            <person name="Kulathinal R.J."/>
            <person name="Kumar S."/>
            <person name="Kwok R."/>
            <person name="Lander E."/>
            <person name="Langley C.H."/>
            <person name="Lapoint R."/>
            <person name="Lazzaro B.P."/>
            <person name="Lee S.J."/>
            <person name="Levesque L."/>
            <person name="Li R."/>
            <person name="Lin C.F."/>
            <person name="Lin M.F."/>
            <person name="Lindblad-Toh K."/>
            <person name="Llopart A."/>
            <person name="Long M."/>
            <person name="Low L."/>
            <person name="Lozovsky E."/>
            <person name="Lu J."/>
            <person name="Luo M."/>
            <person name="Machado C.A."/>
            <person name="Makalowski W."/>
            <person name="Marzo M."/>
            <person name="Matsuda M."/>
            <person name="Matzkin L."/>
            <person name="McAllister B."/>
            <person name="McBride C.S."/>
            <person name="McKernan B."/>
            <person name="McKernan K."/>
            <person name="Mendez-Lago M."/>
            <person name="Minx P."/>
            <person name="Mollenhauer M.U."/>
            <person name="Montooth K."/>
            <person name="Mount S.M."/>
            <person name="Mu X."/>
            <person name="Myers E."/>
            <person name="Negre B."/>
            <person name="Newfeld S."/>
            <person name="Nielsen R."/>
            <person name="Noor M.A."/>
            <person name="O'Grady P."/>
            <person name="Pachter L."/>
            <person name="Papaceit M."/>
            <person name="Parisi M.J."/>
            <person name="Parisi M."/>
            <person name="Parts L."/>
            <person name="Pedersen J.S."/>
            <person name="Pesole G."/>
            <person name="Phillippy A.M."/>
            <person name="Ponting C.P."/>
            <person name="Pop M."/>
            <person name="Porcelli D."/>
            <person name="Powell J.R."/>
            <person name="Prohaska S."/>
            <person name="Pruitt K."/>
            <person name="Puig M."/>
            <person name="Quesneville H."/>
            <person name="Ram K.R."/>
            <person name="Rand D."/>
            <person name="Rasmussen M.D."/>
            <person name="Reed L.K."/>
            <person name="Reenan R."/>
            <person name="Reily A."/>
            <person name="Remington K.A."/>
            <person name="Rieger T.T."/>
            <person name="Ritchie M.G."/>
            <person name="Robin C."/>
            <person name="Rogers Y.H."/>
            <person name="Rohde C."/>
            <person name="Rozas J."/>
            <person name="Rubenfield M.J."/>
            <person name="Ruiz A."/>
            <person name="Russo S."/>
            <person name="Salzberg S.L."/>
            <person name="Sanchez-Gracia A."/>
            <person name="Saranga D.J."/>
            <person name="Sato H."/>
            <person name="Schaeffer S.W."/>
            <person name="Schatz M.C."/>
            <person name="Schlenke T."/>
            <person name="Schwartz R."/>
            <person name="Segarra C."/>
            <person name="Singh R.S."/>
            <person name="Sirot L."/>
            <person name="Sirota M."/>
            <person name="Sisneros N.B."/>
            <person name="Smith C.D."/>
            <person name="Smith T.F."/>
            <person name="Spieth J."/>
            <person name="Stage D.E."/>
            <person name="Stark A."/>
            <person name="Stephan W."/>
            <person name="Strausberg R.L."/>
            <person name="Strempel S."/>
            <person name="Sturgill D."/>
            <person name="Sutton G."/>
            <person name="Sutton G.G."/>
            <person name="Tao W."/>
            <person name="Teichmann S."/>
            <person name="Tobari Y.N."/>
            <person name="Tomimura Y."/>
            <person name="Tsolas J.M."/>
            <person name="Valente V.L."/>
            <person name="Venter E."/>
            <person name="Venter J.C."/>
            <person name="Vicario S."/>
            <person name="Vieira F.G."/>
            <person name="Vilella A.J."/>
            <person name="Villasante A."/>
            <person name="Walenz B."/>
            <person name="Wang J."/>
            <person name="Wasserman M."/>
            <person name="Watts T."/>
            <person name="Wilson D."/>
            <person name="Wilson R.K."/>
            <person name="Wing R.A."/>
            <person name="Wolfner M.F."/>
            <person name="Wong A."/>
            <person name="Wong G.K."/>
            <person name="Wu C.I."/>
            <person name="Wu G."/>
            <person name="Yamamoto D."/>
            <person name="Yang H.P."/>
            <person name="Yang S.P."/>
            <person name="Yorke J.A."/>
            <person name="Yoshida K."/>
            <person name="Zdobnov E."/>
            <person name="Zhang P."/>
            <person name="Zhang Y."/>
            <person name="Zimin A.V."/>
            <person name="Baldwin J."/>
            <person name="Abdouelleil A."/>
            <person name="Abdulkadir J."/>
            <person name="Abebe A."/>
            <person name="Abera B."/>
            <person name="Abreu J."/>
            <person name="Acer S.C."/>
            <person name="Aftuck L."/>
            <person name="Alexander A."/>
            <person name="An P."/>
            <person name="Anderson E."/>
            <person name="Anderson S."/>
            <person name="Arachi H."/>
            <person name="Azer M."/>
            <person name="Bachantsang P."/>
            <person name="Barry A."/>
            <person name="Bayul T."/>
            <person name="Berlin A."/>
            <person name="Bessette D."/>
            <person name="Bloom T."/>
            <person name="Blye J."/>
            <person name="Boguslavskiy L."/>
            <person name="Bonnet C."/>
            <person name="Boukhgalter B."/>
            <person name="Bourzgui I."/>
            <person name="Brown A."/>
            <person name="Cahill P."/>
            <person name="Channer S."/>
            <person name="Cheshatsang Y."/>
            <person name="Chuda L."/>
            <person name="Citroen M."/>
            <person name="Collymore A."/>
            <person name="Cooke P."/>
            <person name="Costello M."/>
            <person name="D'Aco K."/>
            <person name="Daza R."/>
            <person name="De Haan G."/>
            <person name="DeGray S."/>
            <person name="DeMaso C."/>
            <person name="Dhargay N."/>
            <person name="Dooley K."/>
            <person name="Dooley E."/>
            <person name="Doricent M."/>
            <person name="Dorje P."/>
            <person name="Dorjee K."/>
            <person name="Dupes A."/>
            <person name="Elong R."/>
            <person name="Falk J."/>
            <person name="Farina A."/>
            <person name="Faro S."/>
            <person name="Ferguson D."/>
            <person name="Fisher S."/>
            <person name="Foley C.D."/>
            <person name="Franke A."/>
            <person name="Friedrich D."/>
            <person name="Gadbois L."/>
            <person name="Gearin G."/>
            <person name="Gearin C.R."/>
            <person name="Giannoukos G."/>
            <person name="Goode T."/>
            <person name="Graham J."/>
            <person name="Grandbois E."/>
            <person name="Grewal S."/>
            <person name="Gyaltsen K."/>
            <person name="Hafez N."/>
            <person name="Hagos B."/>
            <person name="Hall J."/>
            <person name="Henson C."/>
            <person name="Hollinger A."/>
            <person name="Honan T."/>
            <person name="Huard M.D."/>
            <person name="Hughes L."/>
            <person name="Hurhula B."/>
            <person name="Husby M.E."/>
            <person name="Kamat A."/>
            <person name="Kanga B."/>
            <person name="Kashin S."/>
            <person name="Khazanovich D."/>
            <person name="Kisner P."/>
            <person name="Lance K."/>
            <person name="Lara M."/>
            <person name="Lee W."/>
            <person name="Lennon N."/>
            <person name="Letendre F."/>
            <person name="LeVine R."/>
            <person name="Lipovsky A."/>
            <person name="Liu X."/>
            <person name="Liu J."/>
            <person name="Liu S."/>
            <person name="Lokyitsang T."/>
            <person name="Lokyitsang Y."/>
            <person name="Lubonja R."/>
            <person name="Lui A."/>
            <person name="MacDonald P."/>
            <person name="Magnisalis V."/>
            <person name="Maru K."/>
            <person name="Matthews C."/>
            <person name="McCusker W."/>
            <person name="McDonough S."/>
            <person name="Mehta T."/>
            <person name="Meldrim J."/>
            <person name="Meneus L."/>
            <person name="Mihai O."/>
            <person name="Mihalev A."/>
            <person name="Mihova T."/>
            <person name="Mittelman R."/>
            <person name="Mlenga V."/>
            <person name="Montmayeur A."/>
            <person name="Mulrain L."/>
            <person name="Navidi A."/>
            <person name="Naylor J."/>
            <person name="Negash T."/>
            <person name="Nguyen T."/>
            <person name="Nguyen N."/>
            <person name="Nicol R."/>
            <person name="Norbu C."/>
            <person name="Norbu N."/>
            <person name="Novod N."/>
            <person name="O'Neill B."/>
            <person name="Osman S."/>
            <person name="Markiewicz E."/>
            <person name="Oyono O.L."/>
            <person name="Patti C."/>
            <person name="Phunkhang P."/>
            <person name="Pierre F."/>
            <person name="Priest M."/>
            <person name="Raghuraman S."/>
            <person name="Rege F."/>
            <person name="Reyes R."/>
            <person name="Rise C."/>
            <person name="Rogov P."/>
            <person name="Ross K."/>
            <person name="Ryan E."/>
            <person name="Settipalli S."/>
            <person name="Shea T."/>
            <person name="Sherpa N."/>
            <person name="Shi L."/>
            <person name="Shih D."/>
            <person name="Sparrow T."/>
            <person name="Spaulding J."/>
            <person name="Stalker J."/>
            <person name="Stange-Thomann N."/>
            <person name="Stavropoulos S."/>
            <person name="Stone C."/>
            <person name="Strader C."/>
            <person name="Tesfaye S."/>
            <person name="Thomson T."/>
            <person name="Thoulutsang Y."/>
            <person name="Thoulutsang D."/>
            <person name="Topham K."/>
            <person name="Topping I."/>
            <person name="Tsamla T."/>
            <person name="Vassiliev H."/>
            <person name="Vo A."/>
            <person name="Wangchuk T."/>
            <person name="Wangdi T."/>
            <person name="Weiand M."/>
            <person name="Wilkinson J."/>
            <person name="Wilson A."/>
            <person name="Yadav S."/>
            <person name="Young G."/>
            <person name="Yu Q."/>
            <person name="Zembek L."/>
            <person name="Zhong D."/>
            <person name="Zimmer A."/>
            <person name="Zwirko Z."/>
            <person name="Jaffe D.B."/>
            <person name="Alvarez P."/>
            <person name="Brockman W."/>
            <person name="Butler J."/>
            <person name="Chin C."/>
            <person name="Gnerre S."/>
            <person name="Grabherr M."/>
            <person name="Kleber M."/>
            <person name="Mauceli E."/>
            <person name="MacCallum I."/>
        </authorList>
    </citation>
    <scope>NUCLEOTIDE SEQUENCE [LARGE SCALE GENOMIC DNA]</scope>
    <source>
        <strain evidence="3">MSH-3 / Tucson 14011-0111.49</strain>
    </source>
</reference>